<dbReference type="PANTHER" id="PTHR43861:SF6">
    <property type="entry name" value="METHYLTRANSFERASE TYPE 11"/>
    <property type="match status" value="1"/>
</dbReference>
<dbReference type="EC" id="2.1.1.222" evidence="2"/>
<keyword evidence="2" id="KW-0808">Transferase</keyword>
<dbReference type="InterPro" id="IPR013217">
    <property type="entry name" value="Methyltransf_12"/>
</dbReference>
<sequence>MPTTSTPERTHQSAVHDAGWDYTVGSPHLRHHRVNARVVDACRQVVARVLDRSGTCRVLEVGAGHGAFTDHVAALGAEVHVTEMSESSAALLRRRFAHNRRVTVTHDPTGAACHTGPPVDVVLAISVLHHIPDYLGATRALVERTAPGGAFVSYQDPLWYPRRSAGDRAADRAAYLLWRLGRGDLRRGAATLLRRARGEYDETNPSDMVEYHVVRSGVDEEALRSLLAARFASAHLDRYWSTQSPWLQSAGERLAPPNTFGLIATGRLPR</sequence>
<evidence type="ECO:0000259" key="1">
    <source>
        <dbReference type="Pfam" id="PF08242"/>
    </source>
</evidence>
<proteinExistence type="predicted"/>
<dbReference type="GO" id="GO:0061542">
    <property type="term" value="F:3-demethylubiquinol 3-O-methyltransferase activity"/>
    <property type="evidence" value="ECO:0007669"/>
    <property type="project" value="UniProtKB-EC"/>
</dbReference>
<dbReference type="CDD" id="cd02440">
    <property type="entry name" value="AdoMet_MTases"/>
    <property type="match status" value="1"/>
</dbReference>
<protein>
    <submittedName>
        <fullName evidence="2">Class I SAM-dependent methyltransferase</fullName>
        <ecNumber evidence="2">2.1.1.222</ecNumber>
        <ecNumber evidence="2">2.1.1.64</ecNumber>
    </submittedName>
</protein>
<dbReference type="Proteomes" id="UP001596157">
    <property type="component" value="Unassembled WGS sequence"/>
</dbReference>
<dbReference type="SUPFAM" id="SSF53335">
    <property type="entry name" value="S-adenosyl-L-methionine-dependent methyltransferases"/>
    <property type="match status" value="1"/>
</dbReference>
<evidence type="ECO:0000313" key="3">
    <source>
        <dbReference type="Proteomes" id="UP001596157"/>
    </source>
</evidence>
<dbReference type="GO" id="GO:0032259">
    <property type="term" value="P:methylation"/>
    <property type="evidence" value="ECO:0007669"/>
    <property type="project" value="UniProtKB-KW"/>
</dbReference>
<dbReference type="InterPro" id="IPR029063">
    <property type="entry name" value="SAM-dependent_MTases_sf"/>
</dbReference>
<keyword evidence="3" id="KW-1185">Reference proteome</keyword>
<gene>
    <name evidence="2" type="ORF">ACFPM7_05910</name>
</gene>
<comment type="caution">
    <text evidence="2">The sequence shown here is derived from an EMBL/GenBank/DDBJ whole genome shotgun (WGS) entry which is preliminary data.</text>
</comment>
<evidence type="ECO:0000313" key="2">
    <source>
        <dbReference type="EMBL" id="MFC5286580.1"/>
    </source>
</evidence>
<accession>A0ABW0ELX5</accession>
<reference evidence="3" key="1">
    <citation type="journal article" date="2019" name="Int. J. Syst. Evol. Microbiol.">
        <title>The Global Catalogue of Microorganisms (GCM) 10K type strain sequencing project: providing services to taxonomists for standard genome sequencing and annotation.</title>
        <authorList>
            <consortium name="The Broad Institute Genomics Platform"/>
            <consortium name="The Broad Institute Genome Sequencing Center for Infectious Disease"/>
            <person name="Wu L."/>
            <person name="Ma J."/>
        </authorList>
    </citation>
    <scope>NUCLEOTIDE SEQUENCE [LARGE SCALE GENOMIC DNA]</scope>
    <source>
        <strain evidence="3">CCUG 59778</strain>
    </source>
</reference>
<dbReference type="EC" id="2.1.1.64" evidence="2"/>
<dbReference type="RefSeq" id="WP_378244643.1">
    <property type="nucleotide sequence ID" value="NZ_JBHSKF010000002.1"/>
</dbReference>
<name>A0ABW0ELX5_9PSEU</name>
<dbReference type="PANTHER" id="PTHR43861">
    <property type="entry name" value="TRANS-ACONITATE 2-METHYLTRANSFERASE-RELATED"/>
    <property type="match status" value="1"/>
</dbReference>
<dbReference type="Pfam" id="PF08242">
    <property type="entry name" value="Methyltransf_12"/>
    <property type="match status" value="1"/>
</dbReference>
<dbReference type="EMBL" id="JBHSKF010000002">
    <property type="protein sequence ID" value="MFC5286580.1"/>
    <property type="molecule type" value="Genomic_DNA"/>
</dbReference>
<keyword evidence="2" id="KW-0489">Methyltransferase</keyword>
<feature type="domain" description="Methyltransferase type 12" evidence="1">
    <location>
        <begin position="59"/>
        <end position="150"/>
    </location>
</feature>
<dbReference type="Gene3D" id="3.40.50.150">
    <property type="entry name" value="Vaccinia Virus protein VP39"/>
    <property type="match status" value="1"/>
</dbReference>
<dbReference type="GO" id="GO:0102208">
    <property type="term" value="F:2-polyprenyl-6-hydroxyphenol methylase activity"/>
    <property type="evidence" value="ECO:0007669"/>
    <property type="project" value="UniProtKB-EC"/>
</dbReference>
<organism evidence="2 3">
    <name type="scientific">Actinokineospora guangxiensis</name>
    <dbReference type="NCBI Taxonomy" id="1490288"/>
    <lineage>
        <taxon>Bacteria</taxon>
        <taxon>Bacillati</taxon>
        <taxon>Actinomycetota</taxon>
        <taxon>Actinomycetes</taxon>
        <taxon>Pseudonocardiales</taxon>
        <taxon>Pseudonocardiaceae</taxon>
        <taxon>Actinokineospora</taxon>
    </lineage>
</organism>